<proteinExistence type="predicted"/>
<dbReference type="InterPro" id="IPR050471">
    <property type="entry name" value="AB_hydrolase"/>
</dbReference>
<dbReference type="KEGG" id="gso:PH603_09110"/>
<sequence>MADYKDRYYTSSDGLRLHYRDYDAAGTGDCVETVLCMPGLTRNARDFTEVADHLKGRYRVLVAEQRGRGLSAWDPNPANYHPGTYIGDMFTLLADAGVARVHAVGTSLGGLMTMIISSMKPGFFKSATLNDIGPVIDQVGIERIKGYVGKITPARDWAEAIQRVKAMAVDVYPDFTDAEWDSFTRKIFVEKDGQPILDYDPNIALPFKNATSDAAPSDIWPAFESLKGTPLAVLRGGLSDLLSAETMEEMGRRHEGMVAVTIPNVGHTPILNEPECLAAIDAVIAKGR</sequence>
<dbReference type="EMBL" id="CP116805">
    <property type="protein sequence ID" value="WCL52696.1"/>
    <property type="molecule type" value="Genomic_DNA"/>
</dbReference>
<organism evidence="2 3">
    <name type="scientific">Gimibacter soli</name>
    <dbReference type="NCBI Taxonomy" id="3024400"/>
    <lineage>
        <taxon>Bacteria</taxon>
        <taxon>Pseudomonadati</taxon>
        <taxon>Pseudomonadota</taxon>
        <taxon>Alphaproteobacteria</taxon>
        <taxon>Kordiimonadales</taxon>
        <taxon>Temperatibacteraceae</taxon>
        <taxon>Gimibacter</taxon>
    </lineage>
</organism>
<accession>A0AAF0BL33</accession>
<reference evidence="2" key="1">
    <citation type="submission" date="2023-01" db="EMBL/GenBank/DDBJ databases">
        <title>The genome sequence of Kordiimonadaceae bacterium 6D33.</title>
        <authorList>
            <person name="Liu Y."/>
        </authorList>
    </citation>
    <scope>NUCLEOTIDE SEQUENCE</scope>
    <source>
        <strain evidence="2">6D33</strain>
    </source>
</reference>
<dbReference type="PANTHER" id="PTHR43433">
    <property type="entry name" value="HYDROLASE, ALPHA/BETA FOLD FAMILY PROTEIN"/>
    <property type="match status" value="1"/>
</dbReference>
<dbReference type="InterPro" id="IPR029058">
    <property type="entry name" value="AB_hydrolase_fold"/>
</dbReference>
<dbReference type="Proteomes" id="UP001217500">
    <property type="component" value="Chromosome"/>
</dbReference>
<evidence type="ECO:0000313" key="3">
    <source>
        <dbReference type="Proteomes" id="UP001217500"/>
    </source>
</evidence>
<name>A0AAF0BL33_9PROT</name>
<evidence type="ECO:0000313" key="2">
    <source>
        <dbReference type="EMBL" id="WCL52696.1"/>
    </source>
</evidence>
<keyword evidence="3" id="KW-1185">Reference proteome</keyword>
<dbReference type="Pfam" id="PF12697">
    <property type="entry name" value="Abhydrolase_6"/>
    <property type="match status" value="1"/>
</dbReference>
<evidence type="ECO:0000259" key="1">
    <source>
        <dbReference type="Pfam" id="PF12697"/>
    </source>
</evidence>
<feature type="domain" description="AB hydrolase-1" evidence="1">
    <location>
        <begin position="34"/>
        <end position="275"/>
    </location>
</feature>
<gene>
    <name evidence="2" type="ORF">PH603_09110</name>
</gene>
<protein>
    <submittedName>
        <fullName evidence="2">Alpha/beta hydrolase</fullName>
    </submittedName>
</protein>
<keyword evidence="2" id="KW-0378">Hydrolase</keyword>
<dbReference type="GO" id="GO:0016787">
    <property type="term" value="F:hydrolase activity"/>
    <property type="evidence" value="ECO:0007669"/>
    <property type="project" value="UniProtKB-KW"/>
</dbReference>
<dbReference type="AlphaFoldDB" id="A0AAF0BL33"/>
<dbReference type="RefSeq" id="WP_289502038.1">
    <property type="nucleotide sequence ID" value="NZ_CP116805.1"/>
</dbReference>
<dbReference type="Gene3D" id="3.40.50.1820">
    <property type="entry name" value="alpha/beta hydrolase"/>
    <property type="match status" value="1"/>
</dbReference>
<dbReference type="InterPro" id="IPR000073">
    <property type="entry name" value="AB_hydrolase_1"/>
</dbReference>
<dbReference type="SUPFAM" id="SSF53474">
    <property type="entry name" value="alpha/beta-Hydrolases"/>
    <property type="match status" value="1"/>
</dbReference>
<dbReference type="PANTHER" id="PTHR43433:SF5">
    <property type="entry name" value="AB HYDROLASE-1 DOMAIN-CONTAINING PROTEIN"/>
    <property type="match status" value="1"/>
</dbReference>